<organism evidence="1 2">
    <name type="scientific">Trichonephila clavipes</name>
    <name type="common">Golden silk orbweaver</name>
    <name type="synonym">Nephila clavipes</name>
    <dbReference type="NCBI Taxonomy" id="2585209"/>
    <lineage>
        <taxon>Eukaryota</taxon>
        <taxon>Metazoa</taxon>
        <taxon>Ecdysozoa</taxon>
        <taxon>Arthropoda</taxon>
        <taxon>Chelicerata</taxon>
        <taxon>Arachnida</taxon>
        <taxon>Araneae</taxon>
        <taxon>Araneomorphae</taxon>
        <taxon>Entelegynae</taxon>
        <taxon>Araneoidea</taxon>
        <taxon>Nephilidae</taxon>
        <taxon>Trichonephila</taxon>
    </lineage>
</organism>
<dbReference type="EMBL" id="BMAU01021345">
    <property type="protein sequence ID" value="GFY17572.1"/>
    <property type="molecule type" value="Genomic_DNA"/>
</dbReference>
<evidence type="ECO:0000313" key="1">
    <source>
        <dbReference type="EMBL" id="GFY17572.1"/>
    </source>
</evidence>
<dbReference type="Proteomes" id="UP000887159">
    <property type="component" value="Unassembled WGS sequence"/>
</dbReference>
<sequence length="130" mass="15110">MEHLKSLIFSHGAKAFLICTKSNDGEAAPQHLLVCVDLEREDLLKRPTLVLHFLRVDKLMCGSGMIQTREMKKRRNIYQSFSLKIFLKKRSKNFEKNNFAFIYGKEAFREIASTRKRLGGKKQALAHKRN</sequence>
<accession>A0A8X6VGC0</accession>
<gene>
    <name evidence="1" type="ORF">TNCV_3519271</name>
</gene>
<protein>
    <submittedName>
        <fullName evidence="1">Uncharacterized protein</fullName>
    </submittedName>
</protein>
<evidence type="ECO:0000313" key="2">
    <source>
        <dbReference type="Proteomes" id="UP000887159"/>
    </source>
</evidence>
<name>A0A8X6VGC0_TRICX</name>
<proteinExistence type="predicted"/>
<dbReference type="AlphaFoldDB" id="A0A8X6VGC0"/>
<reference evidence="1" key="1">
    <citation type="submission" date="2020-08" db="EMBL/GenBank/DDBJ databases">
        <title>Multicomponent nature underlies the extraordinary mechanical properties of spider dragline silk.</title>
        <authorList>
            <person name="Kono N."/>
            <person name="Nakamura H."/>
            <person name="Mori M."/>
            <person name="Yoshida Y."/>
            <person name="Ohtoshi R."/>
            <person name="Malay A.D."/>
            <person name="Moran D.A.P."/>
            <person name="Tomita M."/>
            <person name="Numata K."/>
            <person name="Arakawa K."/>
        </authorList>
    </citation>
    <scope>NUCLEOTIDE SEQUENCE</scope>
</reference>
<keyword evidence="2" id="KW-1185">Reference proteome</keyword>
<comment type="caution">
    <text evidence="1">The sequence shown here is derived from an EMBL/GenBank/DDBJ whole genome shotgun (WGS) entry which is preliminary data.</text>
</comment>